<reference evidence="2 3" key="1">
    <citation type="submission" date="2019-02" db="EMBL/GenBank/DDBJ databases">
        <title>Genome sequencing of the rare red list fungi Antrodiella citrinella (Flaviporus citrinellus).</title>
        <authorList>
            <person name="Buettner E."/>
            <person name="Kellner H."/>
        </authorList>
    </citation>
    <scope>NUCLEOTIDE SEQUENCE [LARGE SCALE GENOMIC DNA]</scope>
    <source>
        <strain evidence="2 3">DSM 108506</strain>
    </source>
</reference>
<keyword evidence="1" id="KW-1133">Transmembrane helix</keyword>
<organism evidence="2 3">
    <name type="scientific">Antrodiella citrinella</name>
    <dbReference type="NCBI Taxonomy" id="2447956"/>
    <lineage>
        <taxon>Eukaryota</taxon>
        <taxon>Fungi</taxon>
        <taxon>Dikarya</taxon>
        <taxon>Basidiomycota</taxon>
        <taxon>Agaricomycotina</taxon>
        <taxon>Agaricomycetes</taxon>
        <taxon>Polyporales</taxon>
        <taxon>Steccherinaceae</taxon>
        <taxon>Antrodiella</taxon>
    </lineage>
</organism>
<dbReference type="EMBL" id="SGPM01000257">
    <property type="protein sequence ID" value="THH27374.1"/>
    <property type="molecule type" value="Genomic_DNA"/>
</dbReference>
<evidence type="ECO:0000313" key="3">
    <source>
        <dbReference type="Proteomes" id="UP000308730"/>
    </source>
</evidence>
<name>A0A4S4MN27_9APHY</name>
<comment type="caution">
    <text evidence="2">The sequence shown here is derived from an EMBL/GenBank/DDBJ whole genome shotgun (WGS) entry which is preliminary data.</text>
</comment>
<dbReference type="AlphaFoldDB" id="A0A4S4MN27"/>
<gene>
    <name evidence="2" type="ORF">EUX98_g6818</name>
</gene>
<accession>A0A4S4MN27</accession>
<feature type="transmembrane region" description="Helical" evidence="1">
    <location>
        <begin position="29"/>
        <end position="52"/>
    </location>
</feature>
<evidence type="ECO:0008006" key="4">
    <source>
        <dbReference type="Google" id="ProtNLM"/>
    </source>
</evidence>
<keyword evidence="1" id="KW-0812">Transmembrane</keyword>
<keyword evidence="3" id="KW-1185">Reference proteome</keyword>
<keyword evidence="1" id="KW-0472">Membrane</keyword>
<dbReference type="OrthoDB" id="5340910at2759"/>
<dbReference type="Proteomes" id="UP000308730">
    <property type="component" value="Unassembled WGS sequence"/>
</dbReference>
<evidence type="ECO:0000313" key="2">
    <source>
        <dbReference type="EMBL" id="THH27374.1"/>
    </source>
</evidence>
<proteinExistence type="predicted"/>
<evidence type="ECO:0000256" key="1">
    <source>
        <dbReference type="SAM" id="Phobius"/>
    </source>
</evidence>
<protein>
    <recommendedName>
        <fullName evidence="4">SH3 domain-containing protein</fullName>
    </recommendedName>
</protein>
<sequence>MAPSSYLTTLVARAAVSGDGSSTTITPTVVGGIVVACVAAAVVLIWAGVRFFRKRSISRREKKRNSAFLVIRGVVKEGEVEKPVANESSRAPALPVKGQFSRNQLNGNIVLPAKTLAPNASRDEIIEHYTAEGSLPRPFAPFMTGGGGAPGSQDNQPIPALPTITAATGHSRSSSVQSGHSRMMSTSFLSAARGSIMSMGSSHNRFSVASVATTDSSIGSGHVSQRKVRQLFNPVLPDELVISMGESLTVVTSYEDGWCIVGRDGFGGTTELGAVPAWCFIKSAPGLRAERPMRTASLGVTININEDGGGPRSEVMSWSNF</sequence>